<dbReference type="Proteomes" id="UP000053268">
    <property type="component" value="Unassembled WGS sequence"/>
</dbReference>
<gene>
    <name evidence="1" type="ORF">RR46_07133</name>
</gene>
<protein>
    <submittedName>
        <fullName evidence="1">Uncharacterized protein</fullName>
    </submittedName>
</protein>
<name>A0A194Q4S9_PAPXU</name>
<evidence type="ECO:0000313" key="1">
    <source>
        <dbReference type="EMBL" id="KPJ00543.1"/>
    </source>
</evidence>
<dbReference type="AlphaFoldDB" id="A0A194Q4S9"/>
<keyword evidence="2" id="KW-1185">Reference proteome</keyword>
<organism evidence="1 2">
    <name type="scientific">Papilio xuthus</name>
    <name type="common">Asian swallowtail butterfly</name>
    <dbReference type="NCBI Taxonomy" id="66420"/>
    <lineage>
        <taxon>Eukaryota</taxon>
        <taxon>Metazoa</taxon>
        <taxon>Ecdysozoa</taxon>
        <taxon>Arthropoda</taxon>
        <taxon>Hexapoda</taxon>
        <taxon>Insecta</taxon>
        <taxon>Pterygota</taxon>
        <taxon>Neoptera</taxon>
        <taxon>Endopterygota</taxon>
        <taxon>Lepidoptera</taxon>
        <taxon>Glossata</taxon>
        <taxon>Ditrysia</taxon>
        <taxon>Papilionoidea</taxon>
        <taxon>Papilionidae</taxon>
        <taxon>Papilioninae</taxon>
        <taxon>Papilio</taxon>
    </lineage>
</organism>
<evidence type="ECO:0000313" key="2">
    <source>
        <dbReference type="Proteomes" id="UP000053268"/>
    </source>
</evidence>
<sequence length="207" mass="23365">MLLGTYYFNAMNKEDHSEEQVVVTCMMTSSFLLVGLPHRLPQCPVLYRPHPVHSRNLDQVIVREAYLRCVDPSAAATQGLFVSIGRPVSGQCGRPIATSGLHSVDPNVRTGIRFHRGHGEETTRLNNGGPRHAAAAYDLNKVFIRGSKLSRTNHLRNLRHHSEMPWSERLAFDRLTIRRRRRLVNNSLNSWAACRQLLKKGSGGYLC</sequence>
<proteinExistence type="predicted"/>
<accession>A0A194Q4S9</accession>
<reference evidence="1 2" key="1">
    <citation type="journal article" date="2015" name="Nat. Commun.">
        <title>Outbred genome sequencing and CRISPR/Cas9 gene editing in butterflies.</title>
        <authorList>
            <person name="Li X."/>
            <person name="Fan D."/>
            <person name="Zhang W."/>
            <person name="Liu G."/>
            <person name="Zhang L."/>
            <person name="Zhao L."/>
            <person name="Fang X."/>
            <person name="Chen L."/>
            <person name="Dong Y."/>
            <person name="Chen Y."/>
            <person name="Ding Y."/>
            <person name="Zhao R."/>
            <person name="Feng M."/>
            <person name="Zhu Y."/>
            <person name="Feng Y."/>
            <person name="Jiang X."/>
            <person name="Zhu D."/>
            <person name="Xiang H."/>
            <person name="Feng X."/>
            <person name="Li S."/>
            <person name="Wang J."/>
            <person name="Zhang G."/>
            <person name="Kronforst M.R."/>
            <person name="Wang W."/>
        </authorList>
    </citation>
    <scope>NUCLEOTIDE SEQUENCE [LARGE SCALE GENOMIC DNA]</scope>
    <source>
        <strain evidence="1">Ya'a_city_454_Px</strain>
        <tissue evidence="1">Whole body</tissue>
    </source>
</reference>
<dbReference type="EMBL" id="KQ459463">
    <property type="protein sequence ID" value="KPJ00543.1"/>
    <property type="molecule type" value="Genomic_DNA"/>
</dbReference>